<evidence type="ECO:0000256" key="1">
    <source>
        <dbReference type="SAM" id="MobiDB-lite"/>
    </source>
</evidence>
<dbReference type="Proteomes" id="UP000016931">
    <property type="component" value="Unassembled WGS sequence"/>
</dbReference>
<dbReference type="STRING" id="692275.N1QIJ1"/>
<dbReference type="HOGENOM" id="CLU_1251363_0_0_1"/>
<dbReference type="Gene3D" id="3.30.160.60">
    <property type="entry name" value="Classic Zinc Finger"/>
    <property type="match status" value="2"/>
</dbReference>
<keyword evidence="3" id="KW-1185">Reference proteome</keyword>
<feature type="compositionally biased region" description="Low complexity" evidence="1">
    <location>
        <begin position="80"/>
        <end position="111"/>
    </location>
</feature>
<evidence type="ECO:0000313" key="2">
    <source>
        <dbReference type="EMBL" id="EMF11635.1"/>
    </source>
</evidence>
<dbReference type="RefSeq" id="XP_016759756.1">
    <property type="nucleotide sequence ID" value="XM_016901351.1"/>
</dbReference>
<name>N1QIJ1_SPHMS</name>
<dbReference type="eggNOG" id="ENOG502RHRN">
    <property type="taxonomic scope" value="Eukaryota"/>
</dbReference>
<dbReference type="OrthoDB" id="4748970at2759"/>
<accession>N1QIJ1</accession>
<dbReference type="EMBL" id="KB456265">
    <property type="protein sequence ID" value="EMF11635.1"/>
    <property type="molecule type" value="Genomic_DNA"/>
</dbReference>
<feature type="compositionally biased region" description="Basic residues" evidence="1">
    <location>
        <begin position="112"/>
        <end position="125"/>
    </location>
</feature>
<evidence type="ECO:0000313" key="3">
    <source>
        <dbReference type="Proteomes" id="UP000016931"/>
    </source>
</evidence>
<organism evidence="2 3">
    <name type="scientific">Sphaerulina musiva (strain SO2202)</name>
    <name type="common">Poplar stem canker fungus</name>
    <name type="synonym">Septoria musiva</name>
    <dbReference type="NCBI Taxonomy" id="692275"/>
    <lineage>
        <taxon>Eukaryota</taxon>
        <taxon>Fungi</taxon>
        <taxon>Dikarya</taxon>
        <taxon>Ascomycota</taxon>
        <taxon>Pezizomycotina</taxon>
        <taxon>Dothideomycetes</taxon>
        <taxon>Dothideomycetidae</taxon>
        <taxon>Mycosphaerellales</taxon>
        <taxon>Mycosphaerellaceae</taxon>
        <taxon>Sphaerulina</taxon>
    </lineage>
</organism>
<protein>
    <recommendedName>
        <fullName evidence="4">C2H2-type domain-containing protein</fullName>
    </recommendedName>
</protein>
<dbReference type="GeneID" id="27898488"/>
<proteinExistence type="predicted"/>
<sequence>MSELDSFGAEFEKFLSTWDSDSYFYDATGLAAPTPEPDSLTTCTQQHEYALPLDLDTAFYFDTTQTSALTVEEPVSFIFQQQSQQQQQQQLPLFAPSSSPSNPSTPSTPQSKPRRKYTSRRRIRRPPLPIQPRRAQRPEKKFPCTWPAGCTHAPFTCPHNVAQHIREVHTHERPFECERCRAAGGKMRAFARPWTLYRHLRDVHGIVDDEGGRMELEGSST</sequence>
<feature type="region of interest" description="Disordered" evidence="1">
    <location>
        <begin position="80"/>
        <end position="140"/>
    </location>
</feature>
<gene>
    <name evidence="2" type="ORF">SEPMUDRAFT_117615</name>
</gene>
<reference evidence="2 3" key="1">
    <citation type="journal article" date="2012" name="PLoS Pathog.">
        <title>Diverse lifestyles and strategies of plant pathogenesis encoded in the genomes of eighteen Dothideomycetes fungi.</title>
        <authorList>
            <person name="Ohm R.A."/>
            <person name="Feau N."/>
            <person name="Henrissat B."/>
            <person name="Schoch C.L."/>
            <person name="Horwitz B.A."/>
            <person name="Barry K.W."/>
            <person name="Condon B.J."/>
            <person name="Copeland A.C."/>
            <person name="Dhillon B."/>
            <person name="Glaser F."/>
            <person name="Hesse C.N."/>
            <person name="Kosti I."/>
            <person name="LaButti K."/>
            <person name="Lindquist E.A."/>
            <person name="Lucas S."/>
            <person name="Salamov A.A."/>
            <person name="Bradshaw R.E."/>
            <person name="Ciuffetti L."/>
            <person name="Hamelin R.C."/>
            <person name="Kema G.H.J."/>
            <person name="Lawrence C."/>
            <person name="Scott J.A."/>
            <person name="Spatafora J.W."/>
            <person name="Turgeon B.G."/>
            <person name="de Wit P.J.G.M."/>
            <person name="Zhong S."/>
            <person name="Goodwin S.B."/>
            <person name="Grigoriev I.V."/>
        </authorList>
    </citation>
    <scope>NUCLEOTIDE SEQUENCE [LARGE SCALE GENOMIC DNA]</scope>
    <source>
        <strain evidence="2 3">SO2202</strain>
    </source>
</reference>
<evidence type="ECO:0008006" key="4">
    <source>
        <dbReference type="Google" id="ProtNLM"/>
    </source>
</evidence>
<dbReference type="AlphaFoldDB" id="N1QIJ1"/>